<dbReference type="OrthoDB" id="1748709at2759"/>
<reference evidence="3" key="1">
    <citation type="journal article" date="2019" name="Curr. Biol.">
        <title>Genome Sequence of Striga asiatica Provides Insight into the Evolution of Plant Parasitism.</title>
        <authorList>
            <person name="Yoshida S."/>
            <person name="Kim S."/>
            <person name="Wafula E.K."/>
            <person name="Tanskanen J."/>
            <person name="Kim Y.M."/>
            <person name="Honaas L."/>
            <person name="Yang Z."/>
            <person name="Spallek T."/>
            <person name="Conn C.E."/>
            <person name="Ichihashi Y."/>
            <person name="Cheong K."/>
            <person name="Cui S."/>
            <person name="Der J.P."/>
            <person name="Gundlach H."/>
            <person name="Jiao Y."/>
            <person name="Hori C."/>
            <person name="Ishida J.K."/>
            <person name="Kasahara H."/>
            <person name="Kiba T."/>
            <person name="Kim M.S."/>
            <person name="Koo N."/>
            <person name="Laohavisit A."/>
            <person name="Lee Y.H."/>
            <person name="Lumba S."/>
            <person name="McCourt P."/>
            <person name="Mortimer J.C."/>
            <person name="Mutuku J.M."/>
            <person name="Nomura T."/>
            <person name="Sasaki-Sekimoto Y."/>
            <person name="Seto Y."/>
            <person name="Wang Y."/>
            <person name="Wakatake T."/>
            <person name="Sakakibara H."/>
            <person name="Demura T."/>
            <person name="Yamaguchi S."/>
            <person name="Yoneyama K."/>
            <person name="Manabe R.I."/>
            <person name="Nelson D.C."/>
            <person name="Schulman A.H."/>
            <person name="Timko M.P."/>
            <person name="dePamphilis C.W."/>
            <person name="Choi D."/>
            <person name="Shirasu K."/>
        </authorList>
    </citation>
    <scope>NUCLEOTIDE SEQUENCE [LARGE SCALE GENOMIC DNA]</scope>
    <source>
        <strain evidence="3">cv. UVA1</strain>
    </source>
</reference>
<dbReference type="InterPro" id="IPR011992">
    <property type="entry name" value="EF-hand-dom_pair"/>
</dbReference>
<dbReference type="EMBL" id="BKCP01007338">
    <property type="protein sequence ID" value="GER45847.1"/>
    <property type="molecule type" value="Genomic_DNA"/>
</dbReference>
<keyword evidence="2" id="KW-0808">Transferase</keyword>
<dbReference type="AlphaFoldDB" id="A0A5A7QN17"/>
<dbReference type="Proteomes" id="UP000325081">
    <property type="component" value="Unassembled WGS sequence"/>
</dbReference>
<dbReference type="GO" id="GO:0005509">
    <property type="term" value="F:calcium ion binding"/>
    <property type="evidence" value="ECO:0007669"/>
    <property type="project" value="InterPro"/>
</dbReference>
<sequence>MHGSPTLGDGRRVFRSTDFFLGLAMRSRVLDFKEHPAVRARNRLVAVVQGGSTTTSAEKISSLALSMEKVAGMNEEFQLMATNNKGKIDINELRVGLHKLGYQIPEVDLQARLHYLWGNPCVRQS</sequence>
<name>A0A5A7QN17_STRAF</name>
<dbReference type="InterPro" id="IPR002048">
    <property type="entry name" value="EF_hand_dom"/>
</dbReference>
<comment type="caution">
    <text evidence="2">The sequence shown here is derived from an EMBL/GenBank/DDBJ whole genome shotgun (WGS) entry which is preliminary data.</text>
</comment>
<proteinExistence type="predicted"/>
<evidence type="ECO:0000313" key="2">
    <source>
        <dbReference type="EMBL" id="GER45847.1"/>
    </source>
</evidence>
<dbReference type="Gene3D" id="1.10.238.10">
    <property type="entry name" value="EF-hand"/>
    <property type="match status" value="1"/>
</dbReference>
<keyword evidence="3" id="KW-1185">Reference proteome</keyword>
<evidence type="ECO:0000313" key="3">
    <source>
        <dbReference type="Proteomes" id="UP000325081"/>
    </source>
</evidence>
<dbReference type="SUPFAM" id="SSF47473">
    <property type="entry name" value="EF-hand"/>
    <property type="match status" value="1"/>
</dbReference>
<gene>
    <name evidence="2" type="ORF">STAS_22832</name>
</gene>
<protein>
    <submittedName>
        <fullName evidence="2">Calcium-dependent protein kinase</fullName>
    </submittedName>
</protein>
<dbReference type="PROSITE" id="PS50222">
    <property type="entry name" value="EF_HAND_2"/>
    <property type="match status" value="1"/>
</dbReference>
<dbReference type="GO" id="GO:0016301">
    <property type="term" value="F:kinase activity"/>
    <property type="evidence" value="ECO:0007669"/>
    <property type="project" value="UniProtKB-KW"/>
</dbReference>
<accession>A0A5A7QN17</accession>
<feature type="domain" description="EF-hand" evidence="1">
    <location>
        <begin position="68"/>
        <end position="103"/>
    </location>
</feature>
<organism evidence="2 3">
    <name type="scientific">Striga asiatica</name>
    <name type="common">Asiatic witchweed</name>
    <name type="synonym">Buchnera asiatica</name>
    <dbReference type="NCBI Taxonomy" id="4170"/>
    <lineage>
        <taxon>Eukaryota</taxon>
        <taxon>Viridiplantae</taxon>
        <taxon>Streptophyta</taxon>
        <taxon>Embryophyta</taxon>
        <taxon>Tracheophyta</taxon>
        <taxon>Spermatophyta</taxon>
        <taxon>Magnoliopsida</taxon>
        <taxon>eudicotyledons</taxon>
        <taxon>Gunneridae</taxon>
        <taxon>Pentapetalae</taxon>
        <taxon>asterids</taxon>
        <taxon>lamiids</taxon>
        <taxon>Lamiales</taxon>
        <taxon>Orobanchaceae</taxon>
        <taxon>Buchnereae</taxon>
        <taxon>Striga</taxon>
    </lineage>
</organism>
<keyword evidence="2" id="KW-0418">Kinase</keyword>
<evidence type="ECO:0000259" key="1">
    <source>
        <dbReference type="PROSITE" id="PS50222"/>
    </source>
</evidence>